<dbReference type="Proteomes" id="UP001189429">
    <property type="component" value="Unassembled WGS sequence"/>
</dbReference>
<feature type="region of interest" description="Disordered" evidence="1">
    <location>
        <begin position="215"/>
        <end position="250"/>
    </location>
</feature>
<name>A0ABN9PQ74_9DINO</name>
<keyword evidence="3" id="KW-1185">Reference proteome</keyword>
<evidence type="ECO:0000256" key="1">
    <source>
        <dbReference type="SAM" id="MobiDB-lite"/>
    </source>
</evidence>
<feature type="non-terminal residue" evidence="2">
    <location>
        <position position="1"/>
    </location>
</feature>
<proteinExistence type="predicted"/>
<gene>
    <name evidence="2" type="ORF">PCOR1329_LOCUS4109</name>
</gene>
<evidence type="ECO:0000313" key="3">
    <source>
        <dbReference type="Proteomes" id="UP001189429"/>
    </source>
</evidence>
<feature type="compositionally biased region" description="Low complexity" evidence="1">
    <location>
        <begin position="1"/>
        <end position="17"/>
    </location>
</feature>
<feature type="compositionally biased region" description="Basic and acidic residues" evidence="1">
    <location>
        <begin position="220"/>
        <end position="230"/>
    </location>
</feature>
<evidence type="ECO:0000313" key="2">
    <source>
        <dbReference type="EMBL" id="CAK0793999.1"/>
    </source>
</evidence>
<comment type="caution">
    <text evidence="2">The sequence shown here is derived from an EMBL/GenBank/DDBJ whole genome shotgun (WGS) entry which is preliminary data.</text>
</comment>
<feature type="region of interest" description="Disordered" evidence="1">
    <location>
        <begin position="1"/>
        <end position="127"/>
    </location>
</feature>
<accession>A0ABN9PQ74</accession>
<reference evidence="2" key="1">
    <citation type="submission" date="2023-10" db="EMBL/GenBank/DDBJ databases">
        <authorList>
            <person name="Chen Y."/>
            <person name="Shah S."/>
            <person name="Dougan E. K."/>
            <person name="Thang M."/>
            <person name="Chan C."/>
        </authorList>
    </citation>
    <scope>NUCLEOTIDE SEQUENCE [LARGE SCALE GENOMIC DNA]</scope>
</reference>
<feature type="compositionally biased region" description="Gly residues" evidence="1">
    <location>
        <begin position="113"/>
        <end position="126"/>
    </location>
</feature>
<sequence>VAASGPGRRAADGSRAGRAVRRLPPRIQPVAAAGGALGPARPRRAVRAAERPGAGPERPGERELARDGESLRGPHRRRAEGALRLPVGRVGPPCARRVLPEAARPRRPPGRGPGPARGGGLDGAAGVGQARALPGHVWLLLGGRRHRRARDAHGDRARQRLGALLRADPPLHPEPAQLRGPGRLWGCDVGAGLRVRQGARHRRRPLRRGRLRCPRRRPRARDGLRVREAPGEPGDAVDGGRGVARPRRRGRRRLELVPVREWRLHRVRRVTP</sequence>
<organism evidence="2 3">
    <name type="scientific">Prorocentrum cordatum</name>
    <dbReference type="NCBI Taxonomy" id="2364126"/>
    <lineage>
        <taxon>Eukaryota</taxon>
        <taxon>Sar</taxon>
        <taxon>Alveolata</taxon>
        <taxon>Dinophyceae</taxon>
        <taxon>Prorocentrales</taxon>
        <taxon>Prorocentraceae</taxon>
        <taxon>Prorocentrum</taxon>
    </lineage>
</organism>
<feature type="compositionally biased region" description="Basic and acidic residues" evidence="1">
    <location>
        <begin position="58"/>
        <end position="72"/>
    </location>
</feature>
<protein>
    <submittedName>
        <fullName evidence="2">Uncharacterized protein</fullName>
    </submittedName>
</protein>
<dbReference type="EMBL" id="CAUYUJ010001066">
    <property type="protein sequence ID" value="CAK0793999.1"/>
    <property type="molecule type" value="Genomic_DNA"/>
</dbReference>
<feature type="compositionally biased region" description="Low complexity" evidence="1">
    <location>
        <begin position="29"/>
        <end position="40"/>
    </location>
</feature>